<gene>
    <name evidence="2" type="ORF">OIDMADRAFT_143327</name>
</gene>
<reference evidence="3" key="2">
    <citation type="submission" date="2015-01" db="EMBL/GenBank/DDBJ databases">
        <title>Evolutionary Origins and Diversification of the Mycorrhizal Mutualists.</title>
        <authorList>
            <consortium name="DOE Joint Genome Institute"/>
            <consortium name="Mycorrhizal Genomics Consortium"/>
            <person name="Kohler A."/>
            <person name="Kuo A."/>
            <person name="Nagy L.G."/>
            <person name="Floudas D."/>
            <person name="Copeland A."/>
            <person name="Barry K.W."/>
            <person name="Cichocki N."/>
            <person name="Veneault-Fourrey C."/>
            <person name="LaButti K."/>
            <person name="Lindquist E.A."/>
            <person name="Lipzen A."/>
            <person name="Lundell T."/>
            <person name="Morin E."/>
            <person name="Murat C."/>
            <person name="Riley R."/>
            <person name="Ohm R."/>
            <person name="Sun H."/>
            <person name="Tunlid A."/>
            <person name="Henrissat B."/>
            <person name="Grigoriev I.V."/>
            <person name="Hibbett D.S."/>
            <person name="Martin F."/>
        </authorList>
    </citation>
    <scope>NUCLEOTIDE SEQUENCE [LARGE SCALE GENOMIC DNA]</scope>
    <source>
        <strain evidence="3">Zn</strain>
    </source>
</reference>
<protein>
    <submittedName>
        <fullName evidence="2">Uncharacterized protein</fullName>
    </submittedName>
</protein>
<organism evidence="2 3">
    <name type="scientific">Oidiodendron maius (strain Zn)</name>
    <dbReference type="NCBI Taxonomy" id="913774"/>
    <lineage>
        <taxon>Eukaryota</taxon>
        <taxon>Fungi</taxon>
        <taxon>Dikarya</taxon>
        <taxon>Ascomycota</taxon>
        <taxon>Pezizomycotina</taxon>
        <taxon>Leotiomycetes</taxon>
        <taxon>Leotiomycetes incertae sedis</taxon>
        <taxon>Myxotrichaceae</taxon>
        <taxon>Oidiodendron</taxon>
    </lineage>
</organism>
<accession>A0A0C3HLD0</accession>
<name>A0A0C3HLD0_OIDMZ</name>
<dbReference type="EMBL" id="KN832873">
    <property type="protein sequence ID" value="KIN03840.1"/>
    <property type="molecule type" value="Genomic_DNA"/>
</dbReference>
<reference evidence="2 3" key="1">
    <citation type="submission" date="2014-04" db="EMBL/GenBank/DDBJ databases">
        <authorList>
            <consortium name="DOE Joint Genome Institute"/>
            <person name="Kuo A."/>
            <person name="Martino E."/>
            <person name="Perotto S."/>
            <person name="Kohler A."/>
            <person name="Nagy L.G."/>
            <person name="Floudas D."/>
            <person name="Copeland A."/>
            <person name="Barry K.W."/>
            <person name="Cichocki N."/>
            <person name="Veneault-Fourrey C."/>
            <person name="LaButti K."/>
            <person name="Lindquist E.A."/>
            <person name="Lipzen A."/>
            <person name="Lundell T."/>
            <person name="Morin E."/>
            <person name="Murat C."/>
            <person name="Sun H."/>
            <person name="Tunlid A."/>
            <person name="Henrissat B."/>
            <person name="Grigoriev I.V."/>
            <person name="Hibbett D.S."/>
            <person name="Martin F."/>
            <person name="Nordberg H.P."/>
            <person name="Cantor M.N."/>
            <person name="Hua S.X."/>
        </authorList>
    </citation>
    <scope>NUCLEOTIDE SEQUENCE [LARGE SCALE GENOMIC DNA]</scope>
    <source>
        <strain evidence="2 3">Zn</strain>
    </source>
</reference>
<keyword evidence="3" id="KW-1185">Reference proteome</keyword>
<proteinExistence type="predicted"/>
<evidence type="ECO:0000313" key="3">
    <source>
        <dbReference type="Proteomes" id="UP000054321"/>
    </source>
</evidence>
<dbReference type="HOGENOM" id="CLU_1603241_0_0_1"/>
<dbReference type="InParanoid" id="A0A0C3HLD0"/>
<sequence>MGSGRCSLAPRDRAQVANALADVPAPSDMVSMDTYARRGCVSEGPLRRYFNGPFSFLFISFLLVAIVGEIRAASPSTSGTGHGGARPHSAIHSQRQRERDALVVVQSRAHLLLSALSSPSSGPPGQRPWIDAVMRNDVGDQPPMLSANLISGWPVLWLNLLRASPY</sequence>
<evidence type="ECO:0000313" key="2">
    <source>
        <dbReference type="EMBL" id="KIN03840.1"/>
    </source>
</evidence>
<dbReference type="Proteomes" id="UP000054321">
    <property type="component" value="Unassembled WGS sequence"/>
</dbReference>
<dbReference type="AlphaFoldDB" id="A0A0C3HLD0"/>
<evidence type="ECO:0000256" key="1">
    <source>
        <dbReference type="SAM" id="MobiDB-lite"/>
    </source>
</evidence>
<feature type="region of interest" description="Disordered" evidence="1">
    <location>
        <begin position="75"/>
        <end position="97"/>
    </location>
</feature>